<accession>A0A5C7XLM8</accession>
<proteinExistence type="predicted"/>
<feature type="domain" description="DUF7304" evidence="1">
    <location>
        <begin position="67"/>
        <end position="135"/>
    </location>
</feature>
<dbReference type="Proteomes" id="UP000321797">
    <property type="component" value="Unassembled WGS sequence"/>
</dbReference>
<organism evidence="2 3">
    <name type="scientific">Mycolicibacter arupensis</name>
    <dbReference type="NCBI Taxonomy" id="342002"/>
    <lineage>
        <taxon>Bacteria</taxon>
        <taxon>Bacillati</taxon>
        <taxon>Actinomycetota</taxon>
        <taxon>Actinomycetes</taxon>
        <taxon>Mycobacteriales</taxon>
        <taxon>Mycobacteriaceae</taxon>
        <taxon>Mycolicibacter</taxon>
    </lineage>
</organism>
<sequence>MTDFMRTDPAQPNLIDGSIYAYEQHQGGVYVTVKGAGETPLILSFDSADIDVLRNVFSPFPVSTGQCDFTHYVDPREVLEGNRLLHVGLGRTGDGVERGYLGVGDQNRYGSVLLTPPEVVDLIQALVDVLGTMAEGAW</sequence>
<dbReference type="AlphaFoldDB" id="A0A5C7XLM8"/>
<gene>
    <name evidence="2" type="ORF">E6Q54_21605</name>
</gene>
<dbReference type="InterPro" id="IPR055728">
    <property type="entry name" value="DUF7304"/>
</dbReference>
<evidence type="ECO:0000313" key="3">
    <source>
        <dbReference type="Proteomes" id="UP000321797"/>
    </source>
</evidence>
<dbReference type="EMBL" id="SSGD01000158">
    <property type="protein sequence ID" value="TXI50248.1"/>
    <property type="molecule type" value="Genomic_DNA"/>
</dbReference>
<evidence type="ECO:0000259" key="1">
    <source>
        <dbReference type="Pfam" id="PF23979"/>
    </source>
</evidence>
<reference evidence="2 3" key="1">
    <citation type="submission" date="2018-09" db="EMBL/GenBank/DDBJ databases">
        <title>Metagenome Assembled Genomes from an Advanced Water Purification Facility.</title>
        <authorList>
            <person name="Stamps B.W."/>
            <person name="Spear J.R."/>
        </authorList>
    </citation>
    <scope>NUCLEOTIDE SEQUENCE [LARGE SCALE GENOMIC DNA]</scope>
    <source>
        <strain evidence="2">Bin_29_2</strain>
    </source>
</reference>
<name>A0A5C7XLM8_9MYCO</name>
<dbReference type="RefSeq" id="WP_276763227.1">
    <property type="nucleotide sequence ID" value="NZ_SSGD01000158.1"/>
</dbReference>
<protein>
    <recommendedName>
        <fullName evidence="1">DUF7304 domain-containing protein</fullName>
    </recommendedName>
</protein>
<evidence type="ECO:0000313" key="2">
    <source>
        <dbReference type="EMBL" id="TXI50248.1"/>
    </source>
</evidence>
<dbReference type="Pfam" id="PF23979">
    <property type="entry name" value="DUF7304"/>
    <property type="match status" value="1"/>
</dbReference>
<comment type="caution">
    <text evidence="2">The sequence shown here is derived from an EMBL/GenBank/DDBJ whole genome shotgun (WGS) entry which is preliminary data.</text>
</comment>